<evidence type="ECO:0000256" key="1">
    <source>
        <dbReference type="ARBA" id="ARBA00005614"/>
    </source>
</evidence>
<gene>
    <name evidence="8" type="ORF">BBOH_1347</name>
</gene>
<organism evidence="8 9">
    <name type="scientific">Bifidobacterium bohemicum DSM 22767</name>
    <dbReference type="NCBI Taxonomy" id="1437606"/>
    <lineage>
        <taxon>Bacteria</taxon>
        <taxon>Bacillati</taxon>
        <taxon>Actinomycetota</taxon>
        <taxon>Actinomycetes</taxon>
        <taxon>Bifidobacteriales</taxon>
        <taxon>Bifidobacteriaceae</taxon>
        <taxon>Bifidobacterium</taxon>
    </lineage>
</organism>
<evidence type="ECO:0000256" key="6">
    <source>
        <dbReference type="RuleBase" id="RU004168"/>
    </source>
</evidence>
<feature type="active site" evidence="5">
    <location>
        <position position="46"/>
    </location>
</feature>
<keyword evidence="9" id="KW-1185">Reference proteome</keyword>
<dbReference type="PROSITE" id="PS00151">
    <property type="entry name" value="ACYLPHOSPHATASE_2"/>
    <property type="match status" value="1"/>
</dbReference>
<dbReference type="Proteomes" id="UP000029096">
    <property type="component" value="Unassembled WGS sequence"/>
</dbReference>
<dbReference type="InterPro" id="IPR001792">
    <property type="entry name" value="Acylphosphatase-like_dom"/>
</dbReference>
<dbReference type="GO" id="GO:0003998">
    <property type="term" value="F:acylphosphatase activity"/>
    <property type="evidence" value="ECO:0007669"/>
    <property type="project" value="UniProtKB-EC"/>
</dbReference>
<evidence type="ECO:0000313" key="8">
    <source>
        <dbReference type="EMBL" id="KFI45085.1"/>
    </source>
</evidence>
<dbReference type="InterPro" id="IPR020456">
    <property type="entry name" value="Acylphosphatase"/>
</dbReference>
<name>A0A086ZEY5_9BIFI</name>
<comment type="similarity">
    <text evidence="1 6">Belongs to the acylphosphatase family.</text>
</comment>
<dbReference type="EMBL" id="JGYP01000004">
    <property type="protein sequence ID" value="KFI45085.1"/>
    <property type="molecule type" value="Genomic_DNA"/>
</dbReference>
<dbReference type="Gene3D" id="3.30.70.100">
    <property type="match status" value="1"/>
</dbReference>
<evidence type="ECO:0000313" key="9">
    <source>
        <dbReference type="Proteomes" id="UP000029096"/>
    </source>
</evidence>
<dbReference type="RefSeq" id="WP_044098251.1">
    <property type="nucleotide sequence ID" value="NZ_JDUS01000009.1"/>
</dbReference>
<comment type="caution">
    <text evidence="8">The sequence shown here is derived from an EMBL/GenBank/DDBJ whole genome shotgun (WGS) entry which is preliminary data.</text>
</comment>
<evidence type="ECO:0000259" key="7">
    <source>
        <dbReference type="PROSITE" id="PS51160"/>
    </source>
</evidence>
<accession>A0A086ZEY5</accession>
<evidence type="ECO:0000256" key="4">
    <source>
        <dbReference type="ARBA" id="ARBA00047645"/>
    </source>
</evidence>
<feature type="active site" evidence="5">
    <location>
        <position position="28"/>
    </location>
</feature>
<dbReference type="PRINTS" id="PR00112">
    <property type="entry name" value="ACYLPHPHTASE"/>
</dbReference>
<dbReference type="Pfam" id="PF00708">
    <property type="entry name" value="Acylphosphatase"/>
    <property type="match status" value="1"/>
</dbReference>
<dbReference type="SUPFAM" id="SSF54975">
    <property type="entry name" value="Acylphosphatase/BLUF domain-like"/>
    <property type="match status" value="1"/>
</dbReference>
<dbReference type="STRING" id="1437606.BBOH_1347"/>
<protein>
    <recommendedName>
        <fullName evidence="3 5">acylphosphatase</fullName>
        <ecNumber evidence="2 5">3.6.1.7</ecNumber>
    </recommendedName>
</protein>
<evidence type="ECO:0000256" key="5">
    <source>
        <dbReference type="PROSITE-ProRule" id="PRU00520"/>
    </source>
</evidence>
<comment type="catalytic activity">
    <reaction evidence="4 5">
        <text>an acyl phosphate + H2O = a carboxylate + phosphate + H(+)</text>
        <dbReference type="Rhea" id="RHEA:14965"/>
        <dbReference type="ChEBI" id="CHEBI:15377"/>
        <dbReference type="ChEBI" id="CHEBI:15378"/>
        <dbReference type="ChEBI" id="CHEBI:29067"/>
        <dbReference type="ChEBI" id="CHEBI:43474"/>
        <dbReference type="ChEBI" id="CHEBI:59918"/>
        <dbReference type="EC" id="3.6.1.7"/>
    </reaction>
</comment>
<dbReference type="eggNOG" id="COG1254">
    <property type="taxonomic scope" value="Bacteria"/>
</dbReference>
<dbReference type="PANTHER" id="PTHR47268:SF4">
    <property type="entry name" value="ACYLPHOSPHATASE"/>
    <property type="match status" value="1"/>
</dbReference>
<evidence type="ECO:0000256" key="2">
    <source>
        <dbReference type="ARBA" id="ARBA00012150"/>
    </source>
</evidence>
<evidence type="ECO:0000256" key="3">
    <source>
        <dbReference type="ARBA" id="ARBA00015991"/>
    </source>
</evidence>
<dbReference type="InterPro" id="IPR036046">
    <property type="entry name" value="Acylphosphatase-like_dom_sf"/>
</dbReference>
<dbReference type="PROSITE" id="PS51160">
    <property type="entry name" value="ACYLPHOSPHATASE_3"/>
    <property type="match status" value="1"/>
</dbReference>
<sequence length="104" mass="11352">MQNMKRDALEPVRMRIVVTGRVQGVGYRYFAMTEARRRGISGWVRNCFDGSVEIEAQGSSGAVSDFVAALKAGPPYAVVTEVAVVEIPVILSESASFQVQSDKR</sequence>
<feature type="domain" description="Acylphosphatase-like" evidence="7">
    <location>
        <begin position="13"/>
        <end position="101"/>
    </location>
</feature>
<proteinExistence type="inferred from homology"/>
<dbReference type="EC" id="3.6.1.7" evidence="2 5"/>
<dbReference type="InterPro" id="IPR017968">
    <property type="entry name" value="Acylphosphatase_CS"/>
</dbReference>
<reference evidence="8 9" key="1">
    <citation type="submission" date="2014-03" db="EMBL/GenBank/DDBJ databases">
        <title>Genomics of Bifidobacteria.</title>
        <authorList>
            <person name="Ventura M."/>
            <person name="Milani C."/>
            <person name="Lugli G.A."/>
        </authorList>
    </citation>
    <scope>NUCLEOTIDE SEQUENCE [LARGE SCALE GENOMIC DNA]</scope>
    <source>
        <strain evidence="8 9">DSM 22767</strain>
    </source>
</reference>
<keyword evidence="5 8" id="KW-0378">Hydrolase</keyword>
<dbReference type="AlphaFoldDB" id="A0A086ZEY5"/>
<dbReference type="PANTHER" id="PTHR47268">
    <property type="entry name" value="ACYLPHOSPHATASE"/>
    <property type="match status" value="1"/>
</dbReference>